<dbReference type="PRINTS" id="PR00097">
    <property type="entry name" value="ANTSNTHASEII"/>
</dbReference>
<dbReference type="EMBL" id="CP163429">
    <property type="protein sequence ID" value="XDP94653.1"/>
    <property type="molecule type" value="Genomic_DNA"/>
</dbReference>
<dbReference type="InterPro" id="IPR029062">
    <property type="entry name" value="Class_I_gatase-like"/>
</dbReference>
<name>A0AB39LM46_9ACTN</name>
<dbReference type="GO" id="GO:0000162">
    <property type="term" value="P:L-tryptophan biosynthetic process"/>
    <property type="evidence" value="ECO:0007669"/>
    <property type="project" value="TreeGrafter"/>
</dbReference>
<dbReference type="Pfam" id="PF00425">
    <property type="entry name" value="Chorismate_bind"/>
    <property type="match status" value="1"/>
</dbReference>
<dbReference type="PANTHER" id="PTHR11236">
    <property type="entry name" value="AMINOBENZOATE/ANTHRANILATE SYNTHASE"/>
    <property type="match status" value="1"/>
</dbReference>
<gene>
    <name evidence="8" type="ORF">AB5J57_14435</name>
</gene>
<evidence type="ECO:0000259" key="7">
    <source>
        <dbReference type="Pfam" id="PF00425"/>
    </source>
</evidence>
<accession>A0AB39LM46</accession>
<dbReference type="RefSeq" id="WP_369156410.1">
    <property type="nucleotide sequence ID" value="NZ_CP163429.1"/>
</dbReference>
<dbReference type="InterPro" id="IPR005801">
    <property type="entry name" value="ADC_synthase"/>
</dbReference>
<dbReference type="GO" id="GO:0004049">
    <property type="term" value="F:anthranilate synthase activity"/>
    <property type="evidence" value="ECO:0007669"/>
    <property type="project" value="UniProtKB-EC"/>
</dbReference>
<dbReference type="InterPro" id="IPR006221">
    <property type="entry name" value="TrpG/PapA_dom"/>
</dbReference>
<evidence type="ECO:0000256" key="1">
    <source>
        <dbReference type="ARBA" id="ARBA00012266"/>
    </source>
</evidence>
<dbReference type="AlphaFoldDB" id="A0AB39LM46"/>
<dbReference type="SUPFAM" id="SSF56322">
    <property type="entry name" value="ADC synthase"/>
    <property type="match status" value="1"/>
</dbReference>
<evidence type="ECO:0000256" key="4">
    <source>
        <dbReference type="ARBA" id="ARBA00047683"/>
    </source>
</evidence>
<evidence type="ECO:0000256" key="2">
    <source>
        <dbReference type="ARBA" id="ARBA00022962"/>
    </source>
</evidence>
<sequence length="640" mass="69500">MTMDNSRTAPGPTEPDLLDRILGPRPSPAFALLYRPESGDPDTLEVLSGTAATVDTVAGIPMTEAPDPGAGARQDVLAVIPFRQVAERGYACADDGEPLIAITVAEQTTLAVGDALRRLPDEPVVLDGGAFDLDDDEYAGIVRKVIADEIGTGEGANFVIKRSFVADITDYTVHSALAFFRRLLEREQGAYWTFVVHTGDRTFVGASPERHVSLRAGRAVMNPISGTYRYPPSGPTLPGVMDFLADRKEADELYMVVDEELKMMARICDPAPLVVGPHLKEMARLAHTEYFIEGRSDHDPRTILRETLFAPTVTGSPLESACRVIHRYEPRGRGYYSGVIALIGQDERGWRTLDSSILIRTADIDDTGRLTIGVGATLVRHSDPTSEVDETRAKAAGLLAALGADGSTRLAEHPRVRQALEQRNSSIAGFWIGEHSHGAGARPGLAGRRVLVVDAEDTFTSMIGHQLRAIGLKPTVRRFDEPYSFDEHDLVVMGPGPGDPRAVREPKITHLRSAIRALLDQRRPFVAVCLSHQVLSTLLGLELVRRSEPNQGVQREIDLFGTRERVGFYNTFAARSAVDELEVPGLGTVEASRDPGTGEVHALRGPGFASMQFHAESVLTQGGVRIVGDAFEGVLRSCVR</sequence>
<dbReference type="PROSITE" id="PS51273">
    <property type="entry name" value="GATASE_TYPE_1"/>
    <property type="match status" value="1"/>
</dbReference>
<dbReference type="InterPro" id="IPR015890">
    <property type="entry name" value="Chorismate_C"/>
</dbReference>
<feature type="domain" description="Chorismate-utilising enzyme C-terminal" evidence="7">
    <location>
        <begin position="136"/>
        <end position="394"/>
    </location>
</feature>
<evidence type="ECO:0000313" key="8">
    <source>
        <dbReference type="EMBL" id="XDP94653.1"/>
    </source>
</evidence>
<dbReference type="Gene3D" id="3.60.120.10">
    <property type="entry name" value="Anthranilate synthase"/>
    <property type="match status" value="1"/>
</dbReference>
<feature type="domain" description="Glutamine amidotransferase" evidence="6">
    <location>
        <begin position="451"/>
        <end position="631"/>
    </location>
</feature>
<dbReference type="SUPFAM" id="SSF52317">
    <property type="entry name" value="Class I glutamine amidotransferase-like"/>
    <property type="match status" value="1"/>
</dbReference>
<protein>
    <recommendedName>
        <fullName evidence="1">anthranilate synthase</fullName>
        <ecNumber evidence="1">4.1.3.27</ecNumber>
    </recommendedName>
</protein>
<evidence type="ECO:0000256" key="5">
    <source>
        <dbReference type="SAM" id="MobiDB-lite"/>
    </source>
</evidence>
<comment type="catalytic activity">
    <reaction evidence="4">
        <text>chorismate + L-glutamine = anthranilate + pyruvate + L-glutamate + H(+)</text>
        <dbReference type="Rhea" id="RHEA:21732"/>
        <dbReference type="ChEBI" id="CHEBI:15361"/>
        <dbReference type="ChEBI" id="CHEBI:15378"/>
        <dbReference type="ChEBI" id="CHEBI:16567"/>
        <dbReference type="ChEBI" id="CHEBI:29748"/>
        <dbReference type="ChEBI" id="CHEBI:29985"/>
        <dbReference type="ChEBI" id="CHEBI:58359"/>
        <dbReference type="EC" id="4.1.3.27"/>
    </reaction>
</comment>
<dbReference type="CDD" id="cd01743">
    <property type="entry name" value="GATase1_Anthranilate_Synthase"/>
    <property type="match status" value="1"/>
</dbReference>
<dbReference type="Pfam" id="PF00117">
    <property type="entry name" value="GATase"/>
    <property type="match status" value="1"/>
</dbReference>
<dbReference type="InterPro" id="IPR017926">
    <property type="entry name" value="GATASE"/>
</dbReference>
<dbReference type="EC" id="4.1.3.27" evidence="1"/>
<reference evidence="8" key="1">
    <citation type="submission" date="2024-07" db="EMBL/GenBank/DDBJ databases">
        <authorList>
            <person name="Yu S.T."/>
        </authorList>
    </citation>
    <scope>NUCLEOTIDE SEQUENCE</scope>
    <source>
        <strain evidence="8">R02</strain>
    </source>
</reference>
<dbReference type="PRINTS" id="PR00096">
    <property type="entry name" value="GATASE"/>
</dbReference>
<feature type="region of interest" description="Disordered" evidence="5">
    <location>
        <begin position="1"/>
        <end position="24"/>
    </location>
</feature>
<keyword evidence="2" id="KW-0315">Glutamine amidotransferase</keyword>
<evidence type="ECO:0000259" key="6">
    <source>
        <dbReference type="Pfam" id="PF00117"/>
    </source>
</evidence>
<dbReference type="PANTHER" id="PTHR11236:SF49">
    <property type="entry name" value="ANTHRANILATE SYNTHASE COMPONENT 1"/>
    <property type="match status" value="1"/>
</dbReference>
<organism evidence="8">
    <name type="scientific">Streptomyces sp. R02</name>
    <dbReference type="NCBI Taxonomy" id="3238623"/>
    <lineage>
        <taxon>Bacteria</taxon>
        <taxon>Bacillati</taxon>
        <taxon>Actinomycetota</taxon>
        <taxon>Actinomycetes</taxon>
        <taxon>Kitasatosporales</taxon>
        <taxon>Streptomycetaceae</taxon>
        <taxon>Streptomyces</taxon>
    </lineage>
</organism>
<keyword evidence="3" id="KW-0456">Lyase</keyword>
<dbReference type="Gene3D" id="3.40.50.880">
    <property type="match status" value="1"/>
</dbReference>
<dbReference type="InterPro" id="IPR019999">
    <property type="entry name" value="Anth_synth_I-like"/>
</dbReference>
<proteinExistence type="predicted"/>
<evidence type="ECO:0000256" key="3">
    <source>
        <dbReference type="ARBA" id="ARBA00023239"/>
    </source>
</evidence>